<protein>
    <submittedName>
        <fullName evidence="2">Uncharacterized protein</fullName>
    </submittedName>
</protein>
<dbReference type="CDD" id="cd05233">
    <property type="entry name" value="SDR_c"/>
    <property type="match status" value="1"/>
</dbReference>
<proteinExistence type="inferred from homology"/>
<comment type="caution">
    <text evidence="2">The sequence shown here is derived from an EMBL/GenBank/DDBJ whole genome shotgun (WGS) entry which is preliminary data.</text>
</comment>
<name>A0A2W1LNT8_9BACL</name>
<dbReference type="Gene3D" id="3.40.50.720">
    <property type="entry name" value="NAD(P)-binding Rossmann-like Domain"/>
    <property type="match status" value="1"/>
</dbReference>
<evidence type="ECO:0000313" key="3">
    <source>
        <dbReference type="Proteomes" id="UP000249522"/>
    </source>
</evidence>
<dbReference type="PANTHER" id="PTHR42760:SF40">
    <property type="entry name" value="3-OXOACYL-[ACYL-CARRIER-PROTEIN] REDUCTASE, CHLOROPLASTIC"/>
    <property type="match status" value="1"/>
</dbReference>
<dbReference type="PRINTS" id="PR00080">
    <property type="entry name" value="SDRFAMILY"/>
</dbReference>
<reference evidence="2 3" key="1">
    <citation type="submission" date="2018-06" db="EMBL/GenBank/DDBJ databases">
        <title>Paenibacillus imtechensis sp. nov.</title>
        <authorList>
            <person name="Pinnaka A.K."/>
            <person name="Singh H."/>
            <person name="Kaur M."/>
        </authorList>
    </citation>
    <scope>NUCLEOTIDE SEQUENCE [LARGE SCALE GENOMIC DNA]</scope>
    <source>
        <strain evidence="2 3">SMB1</strain>
    </source>
</reference>
<gene>
    <name evidence="2" type="ORF">DNH61_25190</name>
</gene>
<organism evidence="2 3">
    <name type="scientific">Paenibacillus sambharensis</name>
    <dbReference type="NCBI Taxonomy" id="1803190"/>
    <lineage>
        <taxon>Bacteria</taxon>
        <taxon>Bacillati</taxon>
        <taxon>Bacillota</taxon>
        <taxon>Bacilli</taxon>
        <taxon>Bacillales</taxon>
        <taxon>Paenibacillaceae</taxon>
        <taxon>Paenibacillus</taxon>
    </lineage>
</organism>
<evidence type="ECO:0000313" key="2">
    <source>
        <dbReference type="EMBL" id="PZD93077.1"/>
    </source>
</evidence>
<dbReference type="InterPro" id="IPR036291">
    <property type="entry name" value="NAD(P)-bd_dom_sf"/>
</dbReference>
<dbReference type="AlphaFoldDB" id="A0A2W1LNT8"/>
<evidence type="ECO:0000256" key="1">
    <source>
        <dbReference type="ARBA" id="ARBA00006484"/>
    </source>
</evidence>
<dbReference type="OrthoDB" id="9803333at2"/>
<dbReference type="SUPFAM" id="SSF51735">
    <property type="entry name" value="NAD(P)-binding Rossmann-fold domains"/>
    <property type="match status" value="1"/>
</dbReference>
<dbReference type="RefSeq" id="WP_111149719.1">
    <property type="nucleotide sequence ID" value="NZ_QKRB01000060.1"/>
</dbReference>
<dbReference type="Pfam" id="PF13561">
    <property type="entry name" value="adh_short_C2"/>
    <property type="match status" value="1"/>
</dbReference>
<dbReference type="GO" id="GO:0030497">
    <property type="term" value="P:fatty acid elongation"/>
    <property type="evidence" value="ECO:0007669"/>
    <property type="project" value="TreeGrafter"/>
</dbReference>
<sequence length="251" mass="28535">MAEFTALITGGASEIGQEIIRLIYHSRNYNIIITETLNLIQEARQYAESLKSPEYGFIEVYELDFEQDGSISSFINQIKGRHTINSLIHVAGINIMKDFFEWRLEEWEKVMRINATSSFFLAQEVAQLMIQKQVEGSIVLISSQHGVVANYERVPYCVSKGMIIQLTKALALELAHHRIRVNCVSPTFVLTERNRSKLENSWFQKEALANIPLQKYALPIDVANGVVFLNGETARMVTGHNLMIDGGWTIR</sequence>
<dbReference type="InterPro" id="IPR002347">
    <property type="entry name" value="SDR_fam"/>
</dbReference>
<comment type="similarity">
    <text evidence="1">Belongs to the short-chain dehydrogenases/reductases (SDR) family.</text>
</comment>
<dbReference type="EMBL" id="QKRB01000060">
    <property type="protein sequence ID" value="PZD93077.1"/>
    <property type="molecule type" value="Genomic_DNA"/>
</dbReference>
<dbReference type="PRINTS" id="PR00081">
    <property type="entry name" value="GDHRDH"/>
</dbReference>
<dbReference type="PANTHER" id="PTHR42760">
    <property type="entry name" value="SHORT-CHAIN DEHYDROGENASES/REDUCTASES FAMILY MEMBER"/>
    <property type="match status" value="1"/>
</dbReference>
<dbReference type="Proteomes" id="UP000249522">
    <property type="component" value="Unassembled WGS sequence"/>
</dbReference>
<dbReference type="GO" id="GO:0016616">
    <property type="term" value="F:oxidoreductase activity, acting on the CH-OH group of donors, NAD or NADP as acceptor"/>
    <property type="evidence" value="ECO:0007669"/>
    <property type="project" value="TreeGrafter"/>
</dbReference>
<accession>A0A2W1LNT8</accession>
<keyword evidence="3" id="KW-1185">Reference proteome</keyword>